<feature type="domain" description="DUF488" evidence="1">
    <location>
        <begin position="43"/>
        <end position="126"/>
    </location>
</feature>
<dbReference type="AlphaFoldDB" id="K2AXL3"/>
<organism evidence="2">
    <name type="scientific">uncultured bacterium</name>
    <name type="common">gcode 4</name>
    <dbReference type="NCBI Taxonomy" id="1234023"/>
    <lineage>
        <taxon>Bacteria</taxon>
        <taxon>environmental samples</taxon>
    </lineage>
</organism>
<evidence type="ECO:0000259" key="1">
    <source>
        <dbReference type="Pfam" id="PF22751"/>
    </source>
</evidence>
<gene>
    <name evidence="2" type="ORF">ACD_49C00038G0050</name>
</gene>
<comment type="caution">
    <text evidence="2">The sequence shown here is derived from an EMBL/GenBank/DDBJ whole genome shotgun (WGS) entry which is preliminary data.</text>
</comment>
<proteinExistence type="predicted"/>
<reference evidence="2" key="1">
    <citation type="journal article" date="2012" name="Science">
        <title>Fermentation, hydrogen, and sulfur metabolism in multiple uncultivated bacterial phyla.</title>
        <authorList>
            <person name="Wrighton K.C."/>
            <person name="Thomas B.C."/>
            <person name="Sharon I."/>
            <person name="Miller C.S."/>
            <person name="Castelle C.J."/>
            <person name="VerBerkmoes N.C."/>
            <person name="Wilkins M.J."/>
            <person name="Hettich R.L."/>
            <person name="Lipton M.S."/>
            <person name="Williams K.H."/>
            <person name="Long P.E."/>
            <person name="Banfield J.F."/>
        </authorList>
    </citation>
    <scope>NUCLEOTIDE SEQUENCE [LARGE SCALE GENOMIC DNA]</scope>
</reference>
<name>K2AXL3_9BACT</name>
<evidence type="ECO:0000313" key="2">
    <source>
        <dbReference type="EMBL" id="EKD66516.1"/>
    </source>
</evidence>
<sequence>MEKLLFTKSILKERLPNENRLISVMSRHTLEDGITPDERIIEGVSFDEWKVEFAPPAKLVWAYYRKEISWEEYEEKYLEFLRSKEIIKEVISFAKRCVEEIITLECIEETAEKCHRRVFAEELQRHQSELKIVHL</sequence>
<dbReference type="Pfam" id="PF22751">
    <property type="entry name" value="DUF488-N3a"/>
    <property type="match status" value="1"/>
</dbReference>
<dbReference type="EMBL" id="AMFJ01021624">
    <property type="protein sequence ID" value="EKD66516.1"/>
    <property type="molecule type" value="Genomic_DNA"/>
</dbReference>
<dbReference type="InterPro" id="IPR054495">
    <property type="entry name" value="DUF488-N3a"/>
</dbReference>
<accession>K2AXL3</accession>
<protein>
    <recommendedName>
        <fullName evidence="1">DUF488 domain-containing protein</fullName>
    </recommendedName>
</protein>